<feature type="site" description="Important for catalytic activity" evidence="7">
    <location>
        <position position="230"/>
    </location>
</feature>
<comment type="caution">
    <text evidence="8">The sequence shown here is derived from an EMBL/GenBank/DDBJ whole genome shotgun (WGS) entry which is preliminary data.</text>
</comment>
<protein>
    <recommendedName>
        <fullName evidence="7">Endolytic murein transglycosylase</fullName>
        <ecNumber evidence="7">4.2.2.29</ecNumber>
    </recommendedName>
    <alternativeName>
        <fullName evidence="7">Peptidoglycan lytic transglycosylase</fullName>
    </alternativeName>
    <alternativeName>
        <fullName evidence="7">Peptidoglycan polymerization terminase</fullName>
    </alternativeName>
</protein>
<dbReference type="Gene3D" id="3.30.1490.480">
    <property type="entry name" value="Endolytic murein transglycosylase"/>
    <property type="match status" value="1"/>
</dbReference>
<dbReference type="GO" id="GO:0008932">
    <property type="term" value="F:lytic endotransglycosylase activity"/>
    <property type="evidence" value="ECO:0007669"/>
    <property type="project" value="UniProtKB-UniRule"/>
</dbReference>
<dbReference type="EMBL" id="PFBK01000008">
    <property type="protein sequence ID" value="PIR83587.1"/>
    <property type="molecule type" value="Genomic_DNA"/>
</dbReference>
<dbReference type="GO" id="GO:0071555">
    <property type="term" value="P:cell wall organization"/>
    <property type="evidence" value="ECO:0007669"/>
    <property type="project" value="UniProtKB-KW"/>
</dbReference>
<keyword evidence="1 7" id="KW-1003">Cell membrane</keyword>
<evidence type="ECO:0000256" key="7">
    <source>
        <dbReference type="HAMAP-Rule" id="MF_02065"/>
    </source>
</evidence>
<dbReference type="GO" id="GO:0009252">
    <property type="term" value="P:peptidoglycan biosynthetic process"/>
    <property type="evidence" value="ECO:0007669"/>
    <property type="project" value="UniProtKB-UniRule"/>
</dbReference>
<name>A0A2H0UB23_9BACT</name>
<keyword evidence="2 7" id="KW-0812">Transmembrane</keyword>
<dbReference type="GO" id="GO:0005886">
    <property type="term" value="C:plasma membrane"/>
    <property type="evidence" value="ECO:0007669"/>
    <property type="project" value="UniProtKB-SubCell"/>
</dbReference>
<evidence type="ECO:0000256" key="1">
    <source>
        <dbReference type="ARBA" id="ARBA00022475"/>
    </source>
</evidence>
<comment type="similarity">
    <text evidence="7">Belongs to the transglycosylase MltG family.</text>
</comment>
<comment type="function">
    <text evidence="7">Functions as a peptidoglycan terminase that cleaves nascent peptidoglycan strands endolytically to terminate their elongation.</text>
</comment>
<keyword evidence="3 7" id="KW-1133">Transmembrane helix</keyword>
<feature type="transmembrane region" description="Helical" evidence="7">
    <location>
        <begin position="35"/>
        <end position="53"/>
    </location>
</feature>
<keyword evidence="4 7" id="KW-0472">Membrane</keyword>
<evidence type="ECO:0000256" key="2">
    <source>
        <dbReference type="ARBA" id="ARBA00022692"/>
    </source>
</evidence>
<gene>
    <name evidence="7" type="primary">mltG</name>
    <name evidence="8" type="ORF">COU18_02800</name>
</gene>
<dbReference type="Gene3D" id="3.30.160.60">
    <property type="entry name" value="Classic Zinc Finger"/>
    <property type="match status" value="1"/>
</dbReference>
<dbReference type="HAMAP" id="MF_02065">
    <property type="entry name" value="MltG"/>
    <property type="match status" value="1"/>
</dbReference>
<sequence>MSPFLRHVQRFLDRVHTAVGSLEERWRLHANRRTIIASCLVGYLSVILYVGIIQPPHNFPIDTLVSVPEGSSLQAVAKDMEEHGVVRSAFVLRFLIGIMGEERSVRAGDYIFKQPRDIFSVARVLAFGEFGLEPTRIRIHEGAMTKEMALIFDAQLERFDEDRFLTEALPHEGYLFPDTYFFMPNATESTVLEALRHNFDQQIAIIAPEIASSTHSLDELVIMASIVEREARNSKDRRMIAGVLWNRLERNMPLQVDVTFLYTIGKGTFDLTTADLLSDSPYNTYVQKGLPPTPIGSPSLDSLEAALHPTENSYLYYLADNTGVTHFSKTYQEHLRKKLRYLGT</sequence>
<keyword evidence="6 7" id="KW-0961">Cell wall biogenesis/degradation</keyword>
<dbReference type="AlphaFoldDB" id="A0A2H0UB23"/>
<evidence type="ECO:0000313" key="8">
    <source>
        <dbReference type="EMBL" id="PIR83587.1"/>
    </source>
</evidence>
<evidence type="ECO:0000256" key="4">
    <source>
        <dbReference type="ARBA" id="ARBA00023136"/>
    </source>
</evidence>
<evidence type="ECO:0000313" key="9">
    <source>
        <dbReference type="Proteomes" id="UP000231192"/>
    </source>
</evidence>
<keyword evidence="5 7" id="KW-0456">Lyase</keyword>
<dbReference type="Proteomes" id="UP000231192">
    <property type="component" value="Unassembled WGS sequence"/>
</dbReference>
<dbReference type="PANTHER" id="PTHR30518">
    <property type="entry name" value="ENDOLYTIC MUREIN TRANSGLYCOSYLASE"/>
    <property type="match status" value="1"/>
</dbReference>
<dbReference type="NCBIfam" id="TIGR00247">
    <property type="entry name" value="endolytic transglycosylase MltG"/>
    <property type="match status" value="1"/>
</dbReference>
<evidence type="ECO:0000256" key="3">
    <source>
        <dbReference type="ARBA" id="ARBA00022989"/>
    </source>
</evidence>
<evidence type="ECO:0000256" key="6">
    <source>
        <dbReference type="ARBA" id="ARBA00023316"/>
    </source>
</evidence>
<dbReference type="InterPro" id="IPR003770">
    <property type="entry name" value="MLTG-like"/>
</dbReference>
<dbReference type="PANTHER" id="PTHR30518:SF2">
    <property type="entry name" value="ENDOLYTIC MUREIN TRANSGLYCOSYLASE"/>
    <property type="match status" value="1"/>
</dbReference>
<comment type="subcellular location">
    <subcellularLocation>
        <location evidence="7">Cell membrane</location>
        <topology evidence="7">Single-pass membrane protein</topology>
    </subcellularLocation>
</comment>
<accession>A0A2H0UB23</accession>
<reference evidence="9" key="1">
    <citation type="submission" date="2017-09" db="EMBL/GenBank/DDBJ databases">
        <title>Depth-based differentiation of microbial function through sediment-hosted aquifers and enrichment of novel symbionts in the deep terrestrial subsurface.</title>
        <authorList>
            <person name="Probst A.J."/>
            <person name="Ladd B."/>
            <person name="Jarett J.K."/>
            <person name="Geller-Mcgrath D.E."/>
            <person name="Sieber C.M.K."/>
            <person name="Emerson J.B."/>
            <person name="Anantharaman K."/>
            <person name="Thomas B.C."/>
            <person name="Malmstrom R."/>
            <person name="Stieglmeier M."/>
            <person name="Klingl A."/>
            <person name="Woyke T."/>
            <person name="Ryan C.M."/>
            <person name="Banfield J.F."/>
        </authorList>
    </citation>
    <scope>NUCLEOTIDE SEQUENCE [LARGE SCALE GENOMIC DNA]</scope>
</reference>
<dbReference type="EC" id="4.2.2.29" evidence="7"/>
<evidence type="ECO:0000256" key="5">
    <source>
        <dbReference type="ARBA" id="ARBA00023239"/>
    </source>
</evidence>
<organism evidence="8 9">
    <name type="scientific">Candidatus Kaiserbacteria bacterium CG10_big_fil_rev_8_21_14_0_10_51_14</name>
    <dbReference type="NCBI Taxonomy" id="1974610"/>
    <lineage>
        <taxon>Bacteria</taxon>
        <taxon>Candidatus Kaiseribacteriota</taxon>
    </lineage>
</organism>
<comment type="catalytic activity">
    <reaction evidence="7">
        <text>a peptidoglycan chain = a peptidoglycan chain with N-acetyl-1,6-anhydromuramyl-[peptide] at the reducing end + a peptidoglycan chain with N-acetylglucosamine at the non-reducing end.</text>
        <dbReference type="EC" id="4.2.2.29"/>
    </reaction>
</comment>
<dbReference type="CDD" id="cd08010">
    <property type="entry name" value="MltG_like"/>
    <property type="match status" value="1"/>
</dbReference>
<dbReference type="Pfam" id="PF02618">
    <property type="entry name" value="YceG"/>
    <property type="match status" value="1"/>
</dbReference>
<proteinExistence type="inferred from homology"/>